<dbReference type="EMBL" id="JAAAPK010000007">
    <property type="protein sequence ID" value="NBC43094.1"/>
    <property type="molecule type" value="Genomic_DNA"/>
</dbReference>
<gene>
    <name evidence="3" type="ORF">GTZ93_25135</name>
</gene>
<keyword evidence="4" id="KW-1185">Reference proteome</keyword>
<keyword evidence="2" id="KW-0732">Signal</keyword>
<feature type="region of interest" description="Disordered" evidence="1">
    <location>
        <begin position="255"/>
        <end position="280"/>
    </location>
</feature>
<evidence type="ECO:0008006" key="5">
    <source>
        <dbReference type="Google" id="ProtNLM"/>
    </source>
</evidence>
<name>A0A7X5BTK7_9BACT</name>
<accession>A0A7X5BTK7</accession>
<dbReference type="RefSeq" id="WP_161663038.1">
    <property type="nucleotide sequence ID" value="NZ_CBCSLE010000051.1"/>
</dbReference>
<evidence type="ECO:0000313" key="4">
    <source>
        <dbReference type="Proteomes" id="UP000537825"/>
    </source>
</evidence>
<dbReference type="AlphaFoldDB" id="A0A7X5BTK7"/>
<feature type="chain" id="PRO_5030670189" description="Cytochrome C" evidence="2">
    <location>
        <begin position="20"/>
        <end position="280"/>
    </location>
</feature>
<dbReference type="InterPro" id="IPR036280">
    <property type="entry name" value="Multihaem_cyt_sf"/>
</dbReference>
<proteinExistence type="predicted"/>
<protein>
    <recommendedName>
        <fullName evidence="5">Cytochrome C</fullName>
    </recommendedName>
</protein>
<sequence>MTRWTWKALLLCGALGCSAEPEMAVVLDAGVVDPGPDSLPCDVQAVIAERCAYCHTTPAKAYAPMALLARSDFQRASMVDAQSSMGQRSLTRMKDAQSPMPPASEPPMPEAERALLMGWLESGMPAGTCGSLPAGPAPTTCASGSIWSEASGTGAYMAPGIACRSCHLEQAPSVAYFFTGTVFPTLHEADGCDPRLQEPSNVKVEILDLEDQVRLTLVPNSAGNFMSTTLQPSFPMPYRARLVGPDGTSRMMATPQSNGDCNSCHTEQGAQNAPGRIALP</sequence>
<comment type="caution">
    <text evidence="3">The sequence shown here is derived from an EMBL/GenBank/DDBJ whole genome shotgun (WGS) entry which is preliminary data.</text>
</comment>
<evidence type="ECO:0000256" key="2">
    <source>
        <dbReference type="SAM" id="SignalP"/>
    </source>
</evidence>
<evidence type="ECO:0000313" key="3">
    <source>
        <dbReference type="EMBL" id="NBC43094.1"/>
    </source>
</evidence>
<reference evidence="3 4" key="1">
    <citation type="submission" date="2020-01" db="EMBL/GenBank/DDBJ databases">
        <title>The draft genome sequence of Corallococcus exiguus DSM 14696.</title>
        <authorList>
            <person name="Zhang X."/>
            <person name="Zhu H."/>
        </authorList>
    </citation>
    <scope>NUCLEOTIDE SEQUENCE [LARGE SCALE GENOMIC DNA]</scope>
    <source>
        <strain evidence="3 4">DSM 14696</strain>
    </source>
</reference>
<evidence type="ECO:0000256" key="1">
    <source>
        <dbReference type="SAM" id="MobiDB-lite"/>
    </source>
</evidence>
<dbReference type="Proteomes" id="UP000537825">
    <property type="component" value="Unassembled WGS sequence"/>
</dbReference>
<feature type="signal peptide" evidence="2">
    <location>
        <begin position="1"/>
        <end position="19"/>
    </location>
</feature>
<dbReference type="SUPFAM" id="SSF48695">
    <property type="entry name" value="Multiheme cytochromes"/>
    <property type="match status" value="1"/>
</dbReference>
<organism evidence="3 4">
    <name type="scientific">Corallococcus exiguus</name>
    <dbReference type="NCBI Taxonomy" id="83462"/>
    <lineage>
        <taxon>Bacteria</taxon>
        <taxon>Pseudomonadati</taxon>
        <taxon>Myxococcota</taxon>
        <taxon>Myxococcia</taxon>
        <taxon>Myxococcales</taxon>
        <taxon>Cystobacterineae</taxon>
        <taxon>Myxococcaceae</taxon>
        <taxon>Corallococcus</taxon>
    </lineage>
</organism>
<feature type="compositionally biased region" description="Polar residues" evidence="1">
    <location>
        <begin position="255"/>
        <end position="271"/>
    </location>
</feature>